<reference evidence="1" key="1">
    <citation type="journal article" date="2020" name="New Phytol.">
        <title>Comparative genomics reveals dynamic genome evolution in host specialist ectomycorrhizal fungi.</title>
        <authorList>
            <person name="Lofgren L.A."/>
            <person name="Nguyen N.H."/>
            <person name="Vilgalys R."/>
            <person name="Ruytinx J."/>
            <person name="Liao H.L."/>
            <person name="Branco S."/>
            <person name="Kuo A."/>
            <person name="LaButti K."/>
            <person name="Lipzen A."/>
            <person name="Andreopoulos W."/>
            <person name="Pangilinan J."/>
            <person name="Riley R."/>
            <person name="Hundley H."/>
            <person name="Na H."/>
            <person name="Barry K."/>
            <person name="Grigoriev I.V."/>
            <person name="Stajich J.E."/>
            <person name="Kennedy P.G."/>
        </authorList>
    </citation>
    <scope>NUCLEOTIDE SEQUENCE</scope>
    <source>
        <strain evidence="1">MN1</strain>
    </source>
</reference>
<dbReference type="AlphaFoldDB" id="A0A9P7APQ9"/>
<protein>
    <recommendedName>
        <fullName evidence="3">F-box domain-containing protein</fullName>
    </recommendedName>
</protein>
<sequence length="112" mass="12787">QSVIAQPQQQLDAVLHEISDLGTVTDGMKNIHQQLVEKKDKITQSMNLHKGLLSPLWRFPNTLLSENFHHCLPDTDPKASYFSPPSRLKARMLLIGVCRRWREVATSTPSLW</sequence>
<evidence type="ECO:0000313" key="2">
    <source>
        <dbReference type="Proteomes" id="UP000807769"/>
    </source>
</evidence>
<feature type="non-terminal residue" evidence="1">
    <location>
        <position position="1"/>
    </location>
</feature>
<dbReference type="EMBL" id="JABBWG010000422">
    <property type="protein sequence ID" value="KAG1793773.1"/>
    <property type="molecule type" value="Genomic_DNA"/>
</dbReference>
<dbReference type="OrthoDB" id="3252786at2759"/>
<name>A0A9P7APQ9_9AGAM</name>
<accession>A0A9P7APQ9</accession>
<dbReference type="Proteomes" id="UP000807769">
    <property type="component" value="Unassembled WGS sequence"/>
</dbReference>
<organism evidence="1 2">
    <name type="scientific">Suillus subaureus</name>
    <dbReference type="NCBI Taxonomy" id="48587"/>
    <lineage>
        <taxon>Eukaryota</taxon>
        <taxon>Fungi</taxon>
        <taxon>Dikarya</taxon>
        <taxon>Basidiomycota</taxon>
        <taxon>Agaricomycotina</taxon>
        <taxon>Agaricomycetes</taxon>
        <taxon>Agaricomycetidae</taxon>
        <taxon>Boletales</taxon>
        <taxon>Suillineae</taxon>
        <taxon>Suillaceae</taxon>
        <taxon>Suillus</taxon>
    </lineage>
</organism>
<evidence type="ECO:0008006" key="3">
    <source>
        <dbReference type="Google" id="ProtNLM"/>
    </source>
</evidence>
<evidence type="ECO:0000313" key="1">
    <source>
        <dbReference type="EMBL" id="KAG1793773.1"/>
    </source>
</evidence>
<feature type="non-terminal residue" evidence="1">
    <location>
        <position position="112"/>
    </location>
</feature>
<keyword evidence="2" id="KW-1185">Reference proteome</keyword>
<dbReference type="RefSeq" id="XP_041185032.1">
    <property type="nucleotide sequence ID" value="XM_041329584.1"/>
</dbReference>
<comment type="caution">
    <text evidence="1">The sequence shown here is derived from an EMBL/GenBank/DDBJ whole genome shotgun (WGS) entry which is preliminary data.</text>
</comment>
<dbReference type="GeneID" id="64623601"/>
<gene>
    <name evidence="1" type="ORF">BJ212DRAFT_1240573</name>
</gene>
<proteinExistence type="predicted"/>